<gene>
    <name evidence="6" type="ORF">ABID12_002480</name>
</gene>
<keyword evidence="3" id="KW-0804">Transcription</keyword>
<keyword evidence="1" id="KW-0805">Transcription regulation</keyword>
<dbReference type="PRINTS" id="PR00455">
    <property type="entry name" value="HTHTETR"/>
</dbReference>
<sequence length="192" mass="21037">MRTSKVETAMRADAAANKARIIEAARAEFVEGHKAISLEAVARKAGVGIATLYRHFGSRDALAAAVYHREVDELVDLAAALGDDLDPVQALRTWLAATVDFVSTKKGMAEALRWSARVPDDLTAYSSDHLTIAVGHLLERAVPGQAGRPRMEPQDLLRVLVALCYEFDQEDWQQRVLFLLDTMLDGLIGRGP</sequence>
<dbReference type="InterPro" id="IPR049445">
    <property type="entry name" value="TetR_SbtR-like_C"/>
</dbReference>
<dbReference type="InterPro" id="IPR050109">
    <property type="entry name" value="HTH-type_TetR-like_transc_reg"/>
</dbReference>
<dbReference type="EMBL" id="JBEPLY010000008">
    <property type="protein sequence ID" value="MET3600530.1"/>
    <property type="molecule type" value="Genomic_DNA"/>
</dbReference>
<evidence type="ECO:0000259" key="5">
    <source>
        <dbReference type="PROSITE" id="PS50977"/>
    </source>
</evidence>
<dbReference type="RefSeq" id="WP_354434451.1">
    <property type="nucleotide sequence ID" value="NZ_JBEPLY010000008.1"/>
</dbReference>
<feature type="DNA-binding region" description="H-T-H motif" evidence="4">
    <location>
        <begin position="37"/>
        <end position="56"/>
    </location>
</feature>
<accession>A0ABV2IC95</accession>
<dbReference type="InterPro" id="IPR036271">
    <property type="entry name" value="Tet_transcr_reg_TetR-rel_C_sf"/>
</dbReference>
<dbReference type="Proteomes" id="UP001549164">
    <property type="component" value="Unassembled WGS sequence"/>
</dbReference>
<evidence type="ECO:0000313" key="7">
    <source>
        <dbReference type="Proteomes" id="UP001549164"/>
    </source>
</evidence>
<keyword evidence="2 4" id="KW-0238">DNA-binding</keyword>
<dbReference type="PANTHER" id="PTHR30055">
    <property type="entry name" value="HTH-TYPE TRANSCRIPTIONAL REGULATOR RUTR"/>
    <property type="match status" value="1"/>
</dbReference>
<keyword evidence="7" id="KW-1185">Reference proteome</keyword>
<organism evidence="6 7">
    <name type="scientific">Martelella mangrovi</name>
    <dbReference type="NCBI Taxonomy" id="1397477"/>
    <lineage>
        <taxon>Bacteria</taxon>
        <taxon>Pseudomonadati</taxon>
        <taxon>Pseudomonadota</taxon>
        <taxon>Alphaproteobacteria</taxon>
        <taxon>Hyphomicrobiales</taxon>
        <taxon>Aurantimonadaceae</taxon>
        <taxon>Martelella</taxon>
    </lineage>
</organism>
<dbReference type="InterPro" id="IPR009057">
    <property type="entry name" value="Homeodomain-like_sf"/>
</dbReference>
<dbReference type="PANTHER" id="PTHR30055:SF234">
    <property type="entry name" value="HTH-TYPE TRANSCRIPTIONAL REGULATOR BETI"/>
    <property type="match status" value="1"/>
</dbReference>
<dbReference type="Gene3D" id="1.10.357.10">
    <property type="entry name" value="Tetracycline Repressor, domain 2"/>
    <property type="match status" value="1"/>
</dbReference>
<name>A0ABV2IC95_9HYPH</name>
<evidence type="ECO:0000313" key="6">
    <source>
        <dbReference type="EMBL" id="MET3600530.1"/>
    </source>
</evidence>
<protein>
    <submittedName>
        <fullName evidence="6">AcrR family transcriptional regulator</fullName>
    </submittedName>
</protein>
<evidence type="ECO:0000256" key="1">
    <source>
        <dbReference type="ARBA" id="ARBA00023015"/>
    </source>
</evidence>
<dbReference type="SUPFAM" id="SSF48498">
    <property type="entry name" value="Tetracyclin repressor-like, C-terminal domain"/>
    <property type="match status" value="1"/>
</dbReference>
<dbReference type="Pfam" id="PF21597">
    <property type="entry name" value="TetR_C_43"/>
    <property type="match status" value="1"/>
</dbReference>
<dbReference type="Pfam" id="PF00440">
    <property type="entry name" value="TetR_N"/>
    <property type="match status" value="1"/>
</dbReference>
<dbReference type="PROSITE" id="PS50977">
    <property type="entry name" value="HTH_TETR_2"/>
    <property type="match status" value="1"/>
</dbReference>
<evidence type="ECO:0000256" key="3">
    <source>
        <dbReference type="ARBA" id="ARBA00023163"/>
    </source>
</evidence>
<reference evidence="6 7" key="1">
    <citation type="submission" date="2024-06" db="EMBL/GenBank/DDBJ databases">
        <title>Genomic Encyclopedia of Type Strains, Phase IV (KMG-IV): sequencing the most valuable type-strain genomes for metagenomic binning, comparative biology and taxonomic classification.</title>
        <authorList>
            <person name="Goeker M."/>
        </authorList>
    </citation>
    <scope>NUCLEOTIDE SEQUENCE [LARGE SCALE GENOMIC DNA]</scope>
    <source>
        <strain evidence="6 7">DSM 28102</strain>
    </source>
</reference>
<evidence type="ECO:0000256" key="4">
    <source>
        <dbReference type="PROSITE-ProRule" id="PRU00335"/>
    </source>
</evidence>
<dbReference type="SUPFAM" id="SSF46689">
    <property type="entry name" value="Homeodomain-like"/>
    <property type="match status" value="1"/>
</dbReference>
<dbReference type="InterPro" id="IPR001647">
    <property type="entry name" value="HTH_TetR"/>
</dbReference>
<comment type="caution">
    <text evidence="6">The sequence shown here is derived from an EMBL/GenBank/DDBJ whole genome shotgun (WGS) entry which is preliminary data.</text>
</comment>
<evidence type="ECO:0000256" key="2">
    <source>
        <dbReference type="ARBA" id="ARBA00023125"/>
    </source>
</evidence>
<proteinExistence type="predicted"/>
<feature type="domain" description="HTH tetR-type" evidence="5">
    <location>
        <begin position="15"/>
        <end position="74"/>
    </location>
</feature>